<evidence type="ECO:0000256" key="5">
    <source>
        <dbReference type="ARBA" id="ARBA00023163"/>
    </source>
</evidence>
<protein>
    <recommendedName>
        <fullName evidence="8">RING-type domain-containing protein</fullName>
    </recommendedName>
</protein>
<evidence type="ECO:0000313" key="9">
    <source>
        <dbReference type="EMBL" id="KAK4393696.1"/>
    </source>
</evidence>
<reference evidence="9" key="2">
    <citation type="journal article" date="2024" name="Plant">
        <title>Genomic evolution and insights into agronomic trait innovations of Sesamum species.</title>
        <authorList>
            <person name="Miao H."/>
            <person name="Wang L."/>
            <person name="Qu L."/>
            <person name="Liu H."/>
            <person name="Sun Y."/>
            <person name="Le M."/>
            <person name="Wang Q."/>
            <person name="Wei S."/>
            <person name="Zheng Y."/>
            <person name="Lin W."/>
            <person name="Duan Y."/>
            <person name="Cao H."/>
            <person name="Xiong S."/>
            <person name="Wang X."/>
            <person name="Wei L."/>
            <person name="Li C."/>
            <person name="Ma Q."/>
            <person name="Ju M."/>
            <person name="Zhao R."/>
            <person name="Li G."/>
            <person name="Mu C."/>
            <person name="Tian Q."/>
            <person name="Mei H."/>
            <person name="Zhang T."/>
            <person name="Gao T."/>
            <person name="Zhang H."/>
        </authorList>
    </citation>
    <scope>NUCLEOTIDE SEQUENCE</scope>
    <source>
        <strain evidence="9">K16</strain>
    </source>
</reference>
<evidence type="ECO:0000313" key="10">
    <source>
        <dbReference type="Proteomes" id="UP001289374"/>
    </source>
</evidence>
<dbReference type="Gene3D" id="2.60.120.650">
    <property type="entry name" value="Cupin"/>
    <property type="match status" value="1"/>
</dbReference>
<evidence type="ECO:0000256" key="2">
    <source>
        <dbReference type="ARBA" id="ARBA00006801"/>
    </source>
</evidence>
<dbReference type="GO" id="GO:0008270">
    <property type="term" value="F:zinc ion binding"/>
    <property type="evidence" value="ECO:0007669"/>
    <property type="project" value="UniProtKB-KW"/>
</dbReference>
<dbReference type="GO" id="GO:0000118">
    <property type="term" value="C:histone deacetylase complex"/>
    <property type="evidence" value="ECO:0007669"/>
    <property type="project" value="TreeGrafter"/>
</dbReference>
<evidence type="ECO:0000256" key="4">
    <source>
        <dbReference type="ARBA" id="ARBA00023015"/>
    </source>
</evidence>
<evidence type="ECO:0000259" key="8">
    <source>
        <dbReference type="PROSITE" id="PS50089"/>
    </source>
</evidence>
<dbReference type="PROSITE" id="PS50089">
    <property type="entry name" value="ZF_RING_2"/>
    <property type="match status" value="1"/>
</dbReference>
<dbReference type="AlphaFoldDB" id="A0AAE2BQ55"/>
<comment type="caution">
    <text evidence="9">The sequence shown here is derived from an EMBL/GenBank/DDBJ whole genome shotgun (WGS) entry which is preliminary data.</text>
</comment>
<gene>
    <name evidence="9" type="ORF">Sango_1840400</name>
</gene>
<evidence type="ECO:0000256" key="3">
    <source>
        <dbReference type="ARBA" id="ARBA00022723"/>
    </source>
</evidence>
<sequence length="438" mass="50125">IYTDKEGWGFEMKKRLKPRGNEKTSAVGNMLMRGSKAKRKRSDSNNCHQCHRRDKERVVRCTKCNQKNYCIPCITRWYPTMEEIDCAEACPVCRDICNCAACLQSNAANRVNVLMHTAAICISPEWVSTMELAMKSQQGERGNEKAKGRRQDVPKLEEYLRGHYGELRHIDSRLHLAHPIHDKAFYLTEEHKRNLIEEYEFVHTFTISQNDLVTWLMGSQLSDIRGKEDSMVYLQKHFVTKDLGRPSRVQVLLLTLFLLKVLESASVYQENTGLFPPVIDLRKTSYRIDNKNSCSKVQVNLTAPMKQVKKMAFHAMRRAVKYLENATADKSRSRPTPPLALRDVPHVAPRDVPRVAPRDVPVVAPRDVPVGAPRDVPQNPAVPEIMTVDLGFIREDLEAKKLLLDREGHFVAPQQKEYLDDEINNLLDIIYAVTEPAP</sequence>
<keyword evidence="3" id="KW-0479">Metal-binding</keyword>
<dbReference type="PANTHER" id="PTHR12549:SF11">
    <property type="entry name" value="LYSINE-SPECIFIC DEMETHYLASE JMJ25"/>
    <property type="match status" value="1"/>
</dbReference>
<feature type="domain" description="RING-type" evidence="8">
    <location>
        <begin position="47"/>
        <end position="94"/>
    </location>
</feature>
<dbReference type="GO" id="GO:0006357">
    <property type="term" value="P:regulation of transcription by RNA polymerase II"/>
    <property type="evidence" value="ECO:0007669"/>
    <property type="project" value="TreeGrafter"/>
</dbReference>
<dbReference type="InterPro" id="IPR001841">
    <property type="entry name" value="Znf_RING"/>
</dbReference>
<keyword evidence="7" id="KW-0863">Zinc-finger</keyword>
<dbReference type="EMBL" id="JACGWL010000010">
    <property type="protein sequence ID" value="KAK4393696.1"/>
    <property type="molecule type" value="Genomic_DNA"/>
</dbReference>
<dbReference type="GO" id="GO:0031490">
    <property type="term" value="F:chromatin DNA binding"/>
    <property type="evidence" value="ECO:0007669"/>
    <property type="project" value="TreeGrafter"/>
</dbReference>
<name>A0AAE2BQ55_9LAMI</name>
<feature type="non-terminal residue" evidence="9">
    <location>
        <position position="1"/>
    </location>
</feature>
<keyword evidence="7" id="KW-0862">Zinc</keyword>
<comment type="subcellular location">
    <subcellularLocation>
        <location evidence="1">Nucleus</location>
    </subcellularLocation>
</comment>
<keyword evidence="4" id="KW-0805">Transcription regulation</keyword>
<evidence type="ECO:0000256" key="6">
    <source>
        <dbReference type="ARBA" id="ARBA00023242"/>
    </source>
</evidence>
<reference evidence="9" key="1">
    <citation type="submission" date="2020-06" db="EMBL/GenBank/DDBJ databases">
        <authorList>
            <person name="Li T."/>
            <person name="Hu X."/>
            <person name="Zhang T."/>
            <person name="Song X."/>
            <person name="Zhang H."/>
            <person name="Dai N."/>
            <person name="Sheng W."/>
            <person name="Hou X."/>
            <person name="Wei L."/>
        </authorList>
    </citation>
    <scope>NUCLEOTIDE SEQUENCE</scope>
    <source>
        <strain evidence="9">K16</strain>
        <tissue evidence="9">Leaf</tissue>
    </source>
</reference>
<keyword evidence="5" id="KW-0804">Transcription</keyword>
<evidence type="ECO:0000256" key="7">
    <source>
        <dbReference type="PROSITE-ProRule" id="PRU00175"/>
    </source>
</evidence>
<organism evidence="9 10">
    <name type="scientific">Sesamum angolense</name>
    <dbReference type="NCBI Taxonomy" id="2727404"/>
    <lineage>
        <taxon>Eukaryota</taxon>
        <taxon>Viridiplantae</taxon>
        <taxon>Streptophyta</taxon>
        <taxon>Embryophyta</taxon>
        <taxon>Tracheophyta</taxon>
        <taxon>Spermatophyta</taxon>
        <taxon>Magnoliopsida</taxon>
        <taxon>eudicotyledons</taxon>
        <taxon>Gunneridae</taxon>
        <taxon>Pentapetalae</taxon>
        <taxon>asterids</taxon>
        <taxon>lamiids</taxon>
        <taxon>Lamiales</taxon>
        <taxon>Pedaliaceae</taxon>
        <taxon>Sesamum</taxon>
    </lineage>
</organism>
<accession>A0AAE2BQ55</accession>
<dbReference type="InterPro" id="IPR018866">
    <property type="entry name" value="Znf-4CXXC_R1"/>
</dbReference>
<dbReference type="Pfam" id="PF10497">
    <property type="entry name" value="zf-4CXXC_R1"/>
    <property type="match status" value="1"/>
</dbReference>
<keyword evidence="10" id="KW-1185">Reference proteome</keyword>
<dbReference type="GO" id="GO:0003712">
    <property type="term" value="F:transcription coregulator activity"/>
    <property type="evidence" value="ECO:0007669"/>
    <property type="project" value="TreeGrafter"/>
</dbReference>
<proteinExistence type="inferred from homology"/>
<comment type="similarity">
    <text evidence="2">Belongs to the JARID1 histone demethylase family.</text>
</comment>
<dbReference type="GO" id="GO:0000785">
    <property type="term" value="C:chromatin"/>
    <property type="evidence" value="ECO:0007669"/>
    <property type="project" value="TreeGrafter"/>
</dbReference>
<dbReference type="InterPro" id="IPR045109">
    <property type="entry name" value="LSDs-like"/>
</dbReference>
<dbReference type="GO" id="GO:0032454">
    <property type="term" value="F:histone H3K9 demethylase activity"/>
    <property type="evidence" value="ECO:0007669"/>
    <property type="project" value="InterPro"/>
</dbReference>
<dbReference type="PANTHER" id="PTHR12549">
    <property type="entry name" value="JMJC DOMAIN-CONTAINING HISTONE DEMETHYLATION PROTEIN"/>
    <property type="match status" value="1"/>
</dbReference>
<dbReference type="Proteomes" id="UP001289374">
    <property type="component" value="Unassembled WGS sequence"/>
</dbReference>
<evidence type="ECO:0000256" key="1">
    <source>
        <dbReference type="ARBA" id="ARBA00004123"/>
    </source>
</evidence>
<keyword evidence="6" id="KW-0539">Nucleus</keyword>